<dbReference type="AlphaFoldDB" id="A0A9Q1KB95"/>
<keyword evidence="1" id="KW-1133">Transmembrane helix</keyword>
<organism evidence="2 3">
    <name type="scientific">Carnegiea gigantea</name>
    <dbReference type="NCBI Taxonomy" id="171969"/>
    <lineage>
        <taxon>Eukaryota</taxon>
        <taxon>Viridiplantae</taxon>
        <taxon>Streptophyta</taxon>
        <taxon>Embryophyta</taxon>
        <taxon>Tracheophyta</taxon>
        <taxon>Spermatophyta</taxon>
        <taxon>Magnoliopsida</taxon>
        <taxon>eudicotyledons</taxon>
        <taxon>Gunneridae</taxon>
        <taxon>Pentapetalae</taxon>
        <taxon>Caryophyllales</taxon>
        <taxon>Cactineae</taxon>
        <taxon>Cactaceae</taxon>
        <taxon>Cactoideae</taxon>
        <taxon>Echinocereeae</taxon>
        <taxon>Carnegiea</taxon>
    </lineage>
</organism>
<protein>
    <submittedName>
        <fullName evidence="2">Uncharacterized protein</fullName>
    </submittedName>
</protein>
<evidence type="ECO:0000256" key="1">
    <source>
        <dbReference type="SAM" id="Phobius"/>
    </source>
</evidence>
<dbReference type="EMBL" id="JAKOGI010000207">
    <property type="protein sequence ID" value="KAJ8439779.1"/>
    <property type="molecule type" value="Genomic_DNA"/>
</dbReference>
<evidence type="ECO:0000313" key="3">
    <source>
        <dbReference type="Proteomes" id="UP001153076"/>
    </source>
</evidence>
<accession>A0A9Q1KB95</accession>
<evidence type="ECO:0000313" key="2">
    <source>
        <dbReference type="EMBL" id="KAJ8439779.1"/>
    </source>
</evidence>
<keyword evidence="1" id="KW-0472">Membrane</keyword>
<dbReference type="Proteomes" id="UP001153076">
    <property type="component" value="Unassembled WGS sequence"/>
</dbReference>
<name>A0A9Q1KB95_9CARY</name>
<keyword evidence="1" id="KW-0812">Transmembrane</keyword>
<feature type="transmembrane region" description="Helical" evidence="1">
    <location>
        <begin position="120"/>
        <end position="137"/>
    </location>
</feature>
<comment type="caution">
    <text evidence="2">The sequence shown here is derived from an EMBL/GenBank/DDBJ whole genome shotgun (WGS) entry which is preliminary data.</text>
</comment>
<gene>
    <name evidence="2" type="ORF">Cgig2_029039</name>
</gene>
<keyword evidence="3" id="KW-1185">Reference proteome</keyword>
<reference evidence="2" key="1">
    <citation type="submission" date="2022-04" db="EMBL/GenBank/DDBJ databases">
        <title>Carnegiea gigantea Genome sequencing and assembly v2.</title>
        <authorList>
            <person name="Copetti D."/>
            <person name="Sanderson M.J."/>
            <person name="Burquez A."/>
            <person name="Wojciechowski M.F."/>
        </authorList>
    </citation>
    <scope>NUCLEOTIDE SEQUENCE</scope>
    <source>
        <strain evidence="2">SGP5-SGP5p</strain>
        <tissue evidence="2">Aerial part</tissue>
    </source>
</reference>
<sequence length="185" mass="21846">MNQNAGSINHSVISLMKQQCKAEWIGFGDECSRLFMARIKQRKAMASIYFIKGHDDQRFEGFEVVSRVLTDYYKDLYLRLPITASRLSKGECRQVNVQMTGVDDFVNSLTKLKMSRRIRALFYAMVNAVIYNIWLARNRKLFYSKAYPVEDMLKEIKRQVTLRVLHLHQYRQNYTSCLDFLLHKV</sequence>
<proteinExistence type="predicted"/>
<dbReference type="OrthoDB" id="677550at2759"/>